<dbReference type="Proteomes" id="UP000822688">
    <property type="component" value="Chromosome 8"/>
</dbReference>
<dbReference type="EMBL" id="CM026429">
    <property type="protein sequence ID" value="KAG0565438.1"/>
    <property type="molecule type" value="Genomic_DNA"/>
</dbReference>
<gene>
    <name evidence="2" type="ORF">KC19_8G190600</name>
</gene>
<reference evidence="2" key="1">
    <citation type="submission" date="2020-06" db="EMBL/GenBank/DDBJ databases">
        <title>WGS assembly of Ceratodon purpureus strain R40.</title>
        <authorList>
            <person name="Carey S.B."/>
            <person name="Jenkins J."/>
            <person name="Shu S."/>
            <person name="Lovell J.T."/>
            <person name="Sreedasyam A."/>
            <person name="Maumus F."/>
            <person name="Tiley G.P."/>
            <person name="Fernandez-Pozo N."/>
            <person name="Barry K."/>
            <person name="Chen C."/>
            <person name="Wang M."/>
            <person name="Lipzen A."/>
            <person name="Daum C."/>
            <person name="Saski C.A."/>
            <person name="Payton A.C."/>
            <person name="Mcbreen J.C."/>
            <person name="Conrad R.E."/>
            <person name="Kollar L.M."/>
            <person name="Olsson S."/>
            <person name="Huttunen S."/>
            <person name="Landis J.B."/>
            <person name="Wickett N.J."/>
            <person name="Johnson M.G."/>
            <person name="Rensing S.A."/>
            <person name="Grimwood J."/>
            <person name="Schmutz J."/>
            <person name="Mcdaniel S.F."/>
        </authorList>
    </citation>
    <scope>NUCLEOTIDE SEQUENCE</scope>
    <source>
        <strain evidence="2">R40</strain>
    </source>
</reference>
<dbReference type="AlphaFoldDB" id="A0A8T0H5K6"/>
<dbReference type="InterPro" id="IPR057514">
    <property type="entry name" value="NTF2_SigF"/>
</dbReference>
<comment type="caution">
    <text evidence="2">The sequence shown here is derived from an EMBL/GenBank/DDBJ whole genome shotgun (WGS) entry which is preliminary data.</text>
</comment>
<dbReference type="Pfam" id="PF24840">
    <property type="entry name" value="NTF2_SigF"/>
    <property type="match status" value="1"/>
</dbReference>
<organism evidence="2 3">
    <name type="scientific">Ceratodon purpureus</name>
    <name type="common">Fire moss</name>
    <name type="synonym">Dicranum purpureum</name>
    <dbReference type="NCBI Taxonomy" id="3225"/>
    <lineage>
        <taxon>Eukaryota</taxon>
        <taxon>Viridiplantae</taxon>
        <taxon>Streptophyta</taxon>
        <taxon>Embryophyta</taxon>
        <taxon>Bryophyta</taxon>
        <taxon>Bryophytina</taxon>
        <taxon>Bryopsida</taxon>
        <taxon>Dicranidae</taxon>
        <taxon>Pseudoditrichales</taxon>
        <taxon>Ditrichaceae</taxon>
        <taxon>Ceratodon</taxon>
    </lineage>
</organism>
<dbReference type="OrthoDB" id="2014323at2759"/>
<proteinExistence type="predicted"/>
<keyword evidence="3" id="KW-1185">Reference proteome</keyword>
<evidence type="ECO:0000313" key="3">
    <source>
        <dbReference type="Proteomes" id="UP000822688"/>
    </source>
</evidence>
<dbReference type="PANTHER" id="PTHR35393:SF1">
    <property type="entry name" value="SNOAL-LIKE DOMAIN-CONTAINING PROTEIN"/>
    <property type="match status" value="1"/>
</dbReference>
<evidence type="ECO:0000259" key="1">
    <source>
        <dbReference type="Pfam" id="PF24840"/>
    </source>
</evidence>
<dbReference type="PANTHER" id="PTHR35393">
    <property type="entry name" value="CHROMOSOME 1, WHOLE GENOME SHOTGUN SEQUENCE"/>
    <property type="match status" value="1"/>
</dbReference>
<feature type="domain" description="SigF-like NTF2-like" evidence="1">
    <location>
        <begin position="1"/>
        <end position="168"/>
    </location>
</feature>
<accession>A0A8T0H5K6</accession>
<evidence type="ECO:0000313" key="2">
    <source>
        <dbReference type="EMBL" id="KAG0565438.1"/>
    </source>
</evidence>
<sequence>MEDPANEVEGVVRALVDKPTLRRQAETLKKYATNDVEFYHFYANVNSGLRALIAMYQAAQFFLNYSGVDFHNIVYDADKNNIAVRATVYVRPWVLLWRTVPLRLFILLELQDVIVNGKTVKKIRVQRDYFIRAPAVEFIPIIGDIYDSESLRFFWGNTLAFLVQFFQWLISALFPPKYWQSWLGLDSGDVAMRRD</sequence>
<protein>
    <recommendedName>
        <fullName evidence="1">SigF-like NTF2-like domain-containing protein</fullName>
    </recommendedName>
</protein>
<name>A0A8T0H5K6_CERPU</name>